<dbReference type="InterPro" id="IPR050177">
    <property type="entry name" value="Lipid_A_modif_metabolic_enz"/>
</dbReference>
<feature type="transmembrane region" description="Helical" evidence="10">
    <location>
        <begin position="757"/>
        <end position="775"/>
    </location>
</feature>
<dbReference type="PANTHER" id="PTHR43245">
    <property type="entry name" value="BIFUNCTIONAL POLYMYXIN RESISTANCE PROTEIN ARNA"/>
    <property type="match status" value="1"/>
</dbReference>
<dbReference type="InterPro" id="IPR036291">
    <property type="entry name" value="NAD(P)-bd_dom_sf"/>
</dbReference>
<evidence type="ECO:0000256" key="10">
    <source>
        <dbReference type="SAM" id="Phobius"/>
    </source>
</evidence>
<dbReference type="Pfam" id="PF03779">
    <property type="entry name" value="SPW"/>
    <property type="match status" value="2"/>
</dbReference>
<evidence type="ECO:0000256" key="4">
    <source>
        <dbReference type="ARBA" id="ARBA00022719"/>
    </source>
</evidence>
<dbReference type="InterPro" id="IPR012932">
    <property type="entry name" value="VKOR"/>
</dbReference>
<keyword evidence="6" id="KW-0560">Oxidoreductase</keyword>
<dbReference type="CDD" id="cd12919">
    <property type="entry name" value="VKOR_2"/>
    <property type="match status" value="1"/>
</dbReference>
<dbReference type="EMBL" id="RJKX01000014">
    <property type="protein sequence ID" value="ROP90591.1"/>
    <property type="molecule type" value="Genomic_DNA"/>
</dbReference>
<keyword evidence="4" id="KW-0874">Quinone</keyword>
<dbReference type="GO" id="GO:0016491">
    <property type="term" value="F:oxidoreductase activity"/>
    <property type="evidence" value="ECO:0007669"/>
    <property type="project" value="UniProtKB-KW"/>
</dbReference>
<feature type="transmembrane region" description="Helical" evidence="10">
    <location>
        <begin position="802"/>
        <end position="819"/>
    </location>
</feature>
<reference evidence="14 15" key="1">
    <citation type="submission" date="2018-11" db="EMBL/GenBank/DDBJ databases">
        <title>Genomic Encyclopedia of Type Strains, Phase IV (KMG-IV): sequencing the most valuable type-strain genomes for metagenomic binning, comparative biology and taxonomic classification.</title>
        <authorList>
            <person name="Goeker M."/>
        </authorList>
    </citation>
    <scope>NUCLEOTIDE SEQUENCE [LARGE SCALE GENOMIC DNA]</scope>
    <source>
        <strain evidence="14 15">DSM 5900</strain>
    </source>
</reference>
<evidence type="ECO:0000256" key="3">
    <source>
        <dbReference type="ARBA" id="ARBA00022692"/>
    </source>
</evidence>
<evidence type="ECO:0000256" key="8">
    <source>
        <dbReference type="ARBA" id="ARBA00023157"/>
    </source>
</evidence>
<dbReference type="GO" id="GO:0048038">
    <property type="term" value="F:quinone binding"/>
    <property type="evidence" value="ECO:0007669"/>
    <property type="project" value="UniProtKB-KW"/>
</dbReference>
<keyword evidence="15" id="KW-1185">Reference proteome</keyword>
<keyword evidence="9" id="KW-0676">Redox-active center</keyword>
<evidence type="ECO:0000256" key="1">
    <source>
        <dbReference type="ARBA" id="ARBA00004141"/>
    </source>
</evidence>
<dbReference type="Gene3D" id="3.40.50.720">
    <property type="entry name" value="NAD(P)-binding Rossmann-like Domain"/>
    <property type="match status" value="1"/>
</dbReference>
<feature type="domain" description="SPW repeat-containing integral membrane" evidence="12">
    <location>
        <begin position="728"/>
        <end position="819"/>
    </location>
</feature>
<comment type="similarity">
    <text evidence="2">Belongs to the VKOR family.</text>
</comment>
<evidence type="ECO:0000256" key="9">
    <source>
        <dbReference type="ARBA" id="ARBA00023284"/>
    </source>
</evidence>
<protein>
    <submittedName>
        <fullName evidence="14">Nucleoside-diphosphate-sugar epimerase</fullName>
    </submittedName>
</protein>
<sequence>MPEQAESREIVIVTGSSGFLGQAVARRLAGRFRIFGLDFTVPDAPPDGIEPVQVDLTQEESVAAAIAEVGRAGARIASVIHLAAYYDLSGDENPKYEAVTVEGSRRLMRHLQPLGVDQFVLASTLLVHGPTLPGRPIDEDRPIEPLSPYPASKARTEQALLAEHGAIPLVVIRPAGVYDEMCRAAFLAQQIANIHERQVISHLYPGELDHGQPYLHLDDLVDAIARIVDRRAELPVETTLLLGEAETLSYDRLQRLFGRLLHDEEWETRPVPKAMAKAGQWLQEDVLDLDPFVQPWMIDRADDHYEIDTDRAWQLLGWRPRHRLEATIPEMIANLKADPAGWYAANKLNAKAMAAAKVEEAPPEHVAAAERRAVAAELETTHSSTRWAGFLVAMLGLWLIASPFSFGLFEGGNAATIPPAAGAALPDALWRDRMLGWSDVGCGLLLVLLGGMSLSWRHRWARWAVAAVGTWLLFAPLVFWTTNAAAYANDTIIGALVIAFATLVANPPGIATVALKSDADIPLGWSYSPSSYSQRVPIVVLAFIGFLLSRYMAAFQLGHIDDAWDPAFGDGTERVITSDLSRAWPIADAGMGAVVYLIEALTGLIGDRRRWRTMPWLVLGFGLLIVPLGAVSIGFIIIQPVLIGTWCGLCLATAVVSVAMIPYALDELLASAQFLLRARRAGRPLWRTFWQGGDSLPGAEREKGPDIDAPVGQLLRAFLLGGVSFPWTLSLSIAIGLALMATRLLAGTEGDLANSDHVAGCLVVTIAVTALAEVARPVRFLNMAVGAWLVAAPFVLDGGGPASMAVGVAAGIALILLSLPRGRLSGEHYGGWDKAIV</sequence>
<evidence type="ECO:0000259" key="12">
    <source>
        <dbReference type="Pfam" id="PF03779"/>
    </source>
</evidence>
<dbReference type="AlphaFoldDB" id="A0A3N1LC56"/>
<dbReference type="Pfam" id="PF01370">
    <property type="entry name" value="Epimerase"/>
    <property type="match status" value="1"/>
</dbReference>
<dbReference type="Pfam" id="PF07884">
    <property type="entry name" value="VKOR"/>
    <property type="match status" value="1"/>
</dbReference>
<evidence type="ECO:0000256" key="5">
    <source>
        <dbReference type="ARBA" id="ARBA00022989"/>
    </source>
</evidence>
<organism evidence="14 15">
    <name type="scientific">Stella humosa</name>
    <dbReference type="NCBI Taxonomy" id="94"/>
    <lineage>
        <taxon>Bacteria</taxon>
        <taxon>Pseudomonadati</taxon>
        <taxon>Pseudomonadota</taxon>
        <taxon>Alphaproteobacteria</taxon>
        <taxon>Rhodospirillales</taxon>
        <taxon>Stellaceae</taxon>
        <taxon>Stella</taxon>
    </lineage>
</organism>
<feature type="transmembrane region" description="Helical" evidence="10">
    <location>
        <begin position="616"/>
        <end position="637"/>
    </location>
</feature>
<evidence type="ECO:0000256" key="7">
    <source>
        <dbReference type="ARBA" id="ARBA00023136"/>
    </source>
</evidence>
<dbReference type="OrthoDB" id="5295702at2"/>
<name>A0A3N1LC56_9PROT</name>
<dbReference type="Gene3D" id="1.20.1440.130">
    <property type="entry name" value="VKOR domain"/>
    <property type="match status" value="1"/>
</dbReference>
<dbReference type="InterPro" id="IPR001509">
    <property type="entry name" value="Epimerase_deHydtase"/>
</dbReference>
<gene>
    <name evidence="14" type="ORF">EDC65_2443</name>
</gene>
<feature type="transmembrane region" description="Helical" evidence="10">
    <location>
        <begin position="492"/>
        <end position="515"/>
    </location>
</feature>
<comment type="subcellular location">
    <subcellularLocation>
        <location evidence="1">Membrane</location>
        <topology evidence="1">Multi-pass membrane protein</topology>
    </subcellularLocation>
</comment>
<accession>A0A3N1LC56</accession>
<feature type="transmembrane region" description="Helical" evidence="10">
    <location>
        <begin position="463"/>
        <end position="480"/>
    </location>
</feature>
<dbReference type="SUPFAM" id="SSF51735">
    <property type="entry name" value="NAD(P)-binding Rossmann-fold domains"/>
    <property type="match status" value="1"/>
</dbReference>
<keyword evidence="5 10" id="KW-1133">Transmembrane helix</keyword>
<evidence type="ECO:0000259" key="11">
    <source>
        <dbReference type="Pfam" id="PF01370"/>
    </source>
</evidence>
<proteinExistence type="inferred from homology"/>
<evidence type="ECO:0000256" key="6">
    <source>
        <dbReference type="ARBA" id="ARBA00023002"/>
    </source>
</evidence>
<feature type="domain" description="Vitamin K epoxide reductase" evidence="13">
    <location>
        <begin position="537"/>
        <end position="664"/>
    </location>
</feature>
<keyword evidence="7 10" id="KW-0472">Membrane</keyword>
<feature type="domain" description="SPW repeat-containing integral membrane" evidence="12">
    <location>
        <begin position="433"/>
        <end position="501"/>
    </location>
</feature>
<dbReference type="RefSeq" id="WP_123690004.1">
    <property type="nucleotide sequence ID" value="NZ_AP019700.1"/>
</dbReference>
<comment type="caution">
    <text evidence="14">The sequence shown here is derived from an EMBL/GenBank/DDBJ whole genome shotgun (WGS) entry which is preliminary data.</text>
</comment>
<feature type="transmembrane region" description="Helical" evidence="10">
    <location>
        <begin position="643"/>
        <end position="665"/>
    </location>
</feature>
<dbReference type="InterPro" id="IPR005530">
    <property type="entry name" value="SPW"/>
</dbReference>
<evidence type="ECO:0000256" key="2">
    <source>
        <dbReference type="ARBA" id="ARBA00006214"/>
    </source>
</evidence>
<feature type="transmembrane region" description="Helical" evidence="10">
    <location>
        <begin position="387"/>
        <end position="409"/>
    </location>
</feature>
<feature type="transmembrane region" description="Helical" evidence="10">
    <location>
        <begin position="435"/>
        <end position="456"/>
    </location>
</feature>
<feature type="transmembrane region" description="Helical" evidence="10">
    <location>
        <begin position="536"/>
        <end position="553"/>
    </location>
</feature>
<dbReference type="GO" id="GO:0016020">
    <property type="term" value="C:membrane"/>
    <property type="evidence" value="ECO:0007669"/>
    <property type="project" value="UniProtKB-SubCell"/>
</dbReference>
<evidence type="ECO:0000259" key="13">
    <source>
        <dbReference type="Pfam" id="PF07884"/>
    </source>
</evidence>
<feature type="domain" description="NAD-dependent epimerase/dehydratase" evidence="11">
    <location>
        <begin position="11"/>
        <end position="235"/>
    </location>
</feature>
<feature type="transmembrane region" description="Helical" evidence="10">
    <location>
        <begin position="717"/>
        <end position="745"/>
    </location>
</feature>
<dbReference type="InterPro" id="IPR038354">
    <property type="entry name" value="VKOR_sf"/>
</dbReference>
<evidence type="ECO:0000313" key="14">
    <source>
        <dbReference type="EMBL" id="ROP90591.1"/>
    </source>
</evidence>
<evidence type="ECO:0000313" key="15">
    <source>
        <dbReference type="Proteomes" id="UP000278222"/>
    </source>
</evidence>
<dbReference type="Proteomes" id="UP000278222">
    <property type="component" value="Unassembled WGS sequence"/>
</dbReference>
<keyword evidence="3 10" id="KW-0812">Transmembrane</keyword>
<keyword evidence="8" id="KW-1015">Disulfide bond</keyword>